<dbReference type="AlphaFoldDB" id="A0AA43UCH2"/>
<name>A0AA43UCH2_9LACT</name>
<evidence type="ECO:0000256" key="1">
    <source>
        <dbReference type="ARBA" id="ARBA00022517"/>
    </source>
</evidence>
<evidence type="ECO:0000256" key="5">
    <source>
        <dbReference type="ARBA" id="ARBA00044503"/>
    </source>
</evidence>
<comment type="caution">
    <text evidence="7">The sequence shown here is derived from an EMBL/GenBank/DDBJ whole genome shotgun (WGS) entry which is preliminary data.</text>
</comment>
<evidence type="ECO:0000313" key="8">
    <source>
        <dbReference type="Proteomes" id="UP001171751"/>
    </source>
</evidence>
<reference evidence="7" key="1">
    <citation type="submission" date="2023-07" db="EMBL/GenBank/DDBJ databases">
        <title>Between Cages and Wild: Unraveling the Impact of Captivity on Animal Microbiomes and Antimicrobial Resistance.</title>
        <authorList>
            <person name="Schmartz G.P."/>
            <person name="Rehner J."/>
            <person name="Schuff M.J."/>
            <person name="Becker S.L."/>
            <person name="Kravczyk M."/>
            <person name="Gurevich A."/>
            <person name="Francke R."/>
            <person name="Mueller R."/>
            <person name="Keller V."/>
            <person name="Keller A."/>
        </authorList>
    </citation>
    <scope>NUCLEOTIDE SEQUENCE</scope>
    <source>
        <strain evidence="7">S39M_St_73</strain>
    </source>
</reference>
<dbReference type="EMBL" id="JAUNQW010000011">
    <property type="protein sequence ID" value="MDO5457445.1"/>
    <property type="molecule type" value="Genomic_DNA"/>
</dbReference>
<dbReference type="Proteomes" id="UP001171751">
    <property type="component" value="Unassembled WGS sequence"/>
</dbReference>
<evidence type="ECO:0000256" key="2">
    <source>
        <dbReference type="ARBA" id="ARBA00022670"/>
    </source>
</evidence>
<proteinExistence type="inferred from homology"/>
<dbReference type="GO" id="GO:0006508">
    <property type="term" value="P:proteolysis"/>
    <property type="evidence" value="ECO:0007669"/>
    <property type="project" value="UniProtKB-KW"/>
</dbReference>
<evidence type="ECO:0000256" key="4">
    <source>
        <dbReference type="ARBA" id="ARBA00022807"/>
    </source>
</evidence>
<evidence type="ECO:0000313" key="7">
    <source>
        <dbReference type="EMBL" id="MDO5457445.1"/>
    </source>
</evidence>
<organism evidence="7 8">
    <name type="scientific">Atopococcus tabaci</name>
    <dbReference type="NCBI Taxonomy" id="269774"/>
    <lineage>
        <taxon>Bacteria</taxon>
        <taxon>Bacillati</taxon>
        <taxon>Bacillota</taxon>
        <taxon>Bacilli</taxon>
        <taxon>Lactobacillales</taxon>
        <taxon>Carnobacteriaceae</taxon>
        <taxon>Atopococcus</taxon>
    </lineage>
</organism>
<evidence type="ECO:0000256" key="3">
    <source>
        <dbReference type="ARBA" id="ARBA00022801"/>
    </source>
</evidence>
<dbReference type="Pfam" id="PF04327">
    <property type="entry name" value="Peptidase_Prp"/>
    <property type="match status" value="1"/>
</dbReference>
<protein>
    <recommendedName>
        <fullName evidence="6">Ribosomal processing cysteine protease Prp</fullName>
    </recommendedName>
</protein>
<comment type="similarity">
    <text evidence="5">Belongs to the Prp family.</text>
</comment>
<dbReference type="Gene3D" id="3.30.70.1490">
    <property type="entry name" value="Cysteine protease Prp"/>
    <property type="match status" value="1"/>
</dbReference>
<keyword evidence="2 7" id="KW-0645">Protease</keyword>
<keyword evidence="8" id="KW-1185">Reference proteome</keyword>
<keyword evidence="1" id="KW-0690">Ribosome biogenesis</keyword>
<dbReference type="InterPro" id="IPR036764">
    <property type="entry name" value="Peptidase_Prp_sf"/>
</dbReference>
<accession>A0AA43UCH2</accession>
<evidence type="ECO:0000256" key="6">
    <source>
        <dbReference type="ARBA" id="ARBA00044538"/>
    </source>
</evidence>
<dbReference type="PANTHER" id="PTHR39178:SF1">
    <property type="entry name" value="RIBOSOMAL-PROCESSING CYSTEINE PROTEASE PRP"/>
    <property type="match status" value="1"/>
</dbReference>
<sequence>MIQASFFENKDSQWLSFILKGHADSGPYGYDIVCAAVSALTLSVINNAQRLLDVSLIIEAEEVEGGFLKASLPPSFDGKKKAEIQLLLNHLYWSLKDIEEEYNEHIEVKKIQA</sequence>
<dbReference type="PANTHER" id="PTHR39178">
    <property type="entry name" value="HYPOTHETICAL RIBOSOME-ASSOCIATED PROTEIN"/>
    <property type="match status" value="1"/>
</dbReference>
<dbReference type="GO" id="GO:0042254">
    <property type="term" value="P:ribosome biogenesis"/>
    <property type="evidence" value="ECO:0007669"/>
    <property type="project" value="UniProtKB-KW"/>
</dbReference>
<dbReference type="GO" id="GO:0008234">
    <property type="term" value="F:cysteine-type peptidase activity"/>
    <property type="evidence" value="ECO:0007669"/>
    <property type="project" value="UniProtKB-KW"/>
</dbReference>
<keyword evidence="3" id="KW-0378">Hydrolase</keyword>
<dbReference type="InterPro" id="IPR007422">
    <property type="entry name" value="Peptidase_Prp"/>
</dbReference>
<dbReference type="SUPFAM" id="SSF118010">
    <property type="entry name" value="TM1457-like"/>
    <property type="match status" value="1"/>
</dbReference>
<gene>
    <name evidence="7" type="ORF">Q4F26_03785</name>
</gene>
<keyword evidence="4" id="KW-0788">Thiol protease</keyword>
<dbReference type="CDD" id="cd16332">
    <property type="entry name" value="Prp-like"/>
    <property type="match status" value="1"/>
</dbReference>